<dbReference type="EMBL" id="JADKFW010000007">
    <property type="protein sequence ID" value="MBK9718103.1"/>
    <property type="molecule type" value="Genomic_DNA"/>
</dbReference>
<dbReference type="InterPro" id="IPR052744">
    <property type="entry name" value="GPAT/DAPAT"/>
</dbReference>
<dbReference type="Proteomes" id="UP000808349">
    <property type="component" value="Unassembled WGS sequence"/>
</dbReference>
<feature type="transmembrane region" description="Helical" evidence="1">
    <location>
        <begin position="291"/>
        <end position="317"/>
    </location>
</feature>
<keyword evidence="3" id="KW-0808">Transferase</keyword>
<accession>A0A9D7SA89</accession>
<dbReference type="GO" id="GO:0008654">
    <property type="term" value="P:phospholipid biosynthetic process"/>
    <property type="evidence" value="ECO:0007669"/>
    <property type="project" value="TreeGrafter"/>
</dbReference>
<sequence>MLYSFLKVFIKKFLQYYFNQINVFGTENIPPKGPTLFISNHPSSFMEGLLIACYQEQTLHFLVRGDMFEKAWLKPLLHKTNQIPIYRFRDGFEKLRNNKGTFSHSFDKLGENHSILIFPEASTQLVRYLRPLQKGAARLAIGSIEEKNMDDLIIVPCGIHYSNVIQSSSNVLLFFGPGISVRKWMEDHNMVNDKISQLTTDLETELGNVIMSIPEKTDQQLYDQLSCVLNNSNNTDTEEAPLRYFSNHKNILKLLNSQEVQTRKAMQEYTYHYSNIEALEFALLKPLSEKIILFIELVLYFFIGLPGFITNVIPIGIAEQFTKNKIKNKEFIAPVKFILSVLFTLVFSIFWLIFWTSILGFVNGLIVVIGLQFSFYYFIQFKHKSKLGKYLFNLNIYQNKNRLMEKRNEVLKLFEIPL</sequence>
<evidence type="ECO:0000313" key="4">
    <source>
        <dbReference type="Proteomes" id="UP000808349"/>
    </source>
</evidence>
<feature type="transmembrane region" description="Helical" evidence="1">
    <location>
        <begin position="337"/>
        <end position="355"/>
    </location>
</feature>
<evidence type="ECO:0000256" key="1">
    <source>
        <dbReference type="SAM" id="Phobius"/>
    </source>
</evidence>
<feature type="domain" description="Phospholipid/glycerol acyltransferase" evidence="2">
    <location>
        <begin position="35"/>
        <end position="162"/>
    </location>
</feature>
<reference evidence="3 4" key="1">
    <citation type="submission" date="2020-10" db="EMBL/GenBank/DDBJ databases">
        <title>Connecting structure to function with the recovery of over 1000 high-quality activated sludge metagenome-assembled genomes encoding full-length rRNA genes using long-read sequencing.</title>
        <authorList>
            <person name="Singleton C.M."/>
            <person name="Petriglieri F."/>
            <person name="Kristensen J.M."/>
            <person name="Kirkegaard R.H."/>
            <person name="Michaelsen T.Y."/>
            <person name="Andersen M.H."/>
            <person name="Karst S.M."/>
            <person name="Dueholm M.S."/>
            <person name="Nielsen P.H."/>
            <person name="Albertsen M."/>
        </authorList>
    </citation>
    <scope>NUCLEOTIDE SEQUENCE [LARGE SCALE GENOMIC DNA]</scope>
    <source>
        <strain evidence="3">Ribe_18-Q3-R11-54_BAT3C.373</strain>
    </source>
</reference>
<protein>
    <submittedName>
        <fullName evidence="3">1-acyl-sn-glycerol-3-phosphate acyltransferase</fullName>
    </submittedName>
</protein>
<dbReference type="SMART" id="SM00563">
    <property type="entry name" value="PlsC"/>
    <property type="match status" value="1"/>
</dbReference>
<name>A0A9D7SA89_9BACT</name>
<dbReference type="PANTHER" id="PTHR31605:SF0">
    <property type="entry name" value="GLYCEROL-3-PHOSPHATE O-ACYLTRANSFERASE 1"/>
    <property type="match status" value="1"/>
</dbReference>
<keyword evidence="1" id="KW-0812">Transmembrane</keyword>
<comment type="caution">
    <text evidence="3">The sequence shown here is derived from an EMBL/GenBank/DDBJ whole genome shotgun (WGS) entry which is preliminary data.</text>
</comment>
<keyword evidence="1" id="KW-0472">Membrane</keyword>
<proteinExistence type="predicted"/>
<dbReference type="InterPro" id="IPR002123">
    <property type="entry name" value="Plipid/glycerol_acylTrfase"/>
</dbReference>
<feature type="transmembrane region" description="Helical" evidence="1">
    <location>
        <begin position="361"/>
        <end position="379"/>
    </location>
</feature>
<keyword evidence="3" id="KW-0012">Acyltransferase</keyword>
<gene>
    <name evidence="3" type="ORF">IPO85_11440</name>
</gene>
<dbReference type="SUPFAM" id="SSF69593">
    <property type="entry name" value="Glycerol-3-phosphate (1)-acyltransferase"/>
    <property type="match status" value="1"/>
</dbReference>
<dbReference type="PANTHER" id="PTHR31605">
    <property type="entry name" value="GLYCEROL-3-PHOSPHATE O-ACYLTRANSFERASE 1"/>
    <property type="match status" value="1"/>
</dbReference>
<keyword evidence="1" id="KW-1133">Transmembrane helix</keyword>
<dbReference type="GO" id="GO:0016287">
    <property type="term" value="F:glycerone-phosphate O-acyltransferase activity"/>
    <property type="evidence" value="ECO:0007669"/>
    <property type="project" value="TreeGrafter"/>
</dbReference>
<dbReference type="GO" id="GO:0004366">
    <property type="term" value="F:glycerol-3-phosphate O-acyltransferase activity"/>
    <property type="evidence" value="ECO:0007669"/>
    <property type="project" value="TreeGrafter"/>
</dbReference>
<organism evidence="3 4">
    <name type="scientific">Candidatus Defluviibacterium haderslevense</name>
    <dbReference type="NCBI Taxonomy" id="2981993"/>
    <lineage>
        <taxon>Bacteria</taxon>
        <taxon>Pseudomonadati</taxon>
        <taxon>Bacteroidota</taxon>
        <taxon>Saprospiria</taxon>
        <taxon>Saprospirales</taxon>
        <taxon>Saprospiraceae</taxon>
        <taxon>Candidatus Defluviibacterium</taxon>
    </lineage>
</organism>
<dbReference type="Pfam" id="PF01553">
    <property type="entry name" value="Acyltransferase"/>
    <property type="match status" value="1"/>
</dbReference>
<evidence type="ECO:0000313" key="3">
    <source>
        <dbReference type="EMBL" id="MBK9718103.1"/>
    </source>
</evidence>
<evidence type="ECO:0000259" key="2">
    <source>
        <dbReference type="SMART" id="SM00563"/>
    </source>
</evidence>
<dbReference type="AlphaFoldDB" id="A0A9D7SA89"/>